<accession>A0A0P1BSZ2</accession>
<evidence type="ECO:0000313" key="3">
    <source>
        <dbReference type="Proteomes" id="UP000054845"/>
    </source>
</evidence>
<dbReference type="EMBL" id="CCYA01000277">
    <property type="protein sequence ID" value="CEH19211.1"/>
    <property type="molecule type" value="Genomic_DNA"/>
</dbReference>
<feature type="region of interest" description="Disordered" evidence="1">
    <location>
        <begin position="61"/>
        <end position="81"/>
    </location>
</feature>
<dbReference type="AlphaFoldDB" id="A0A0P1BSZ2"/>
<name>A0A0P1BSZ2_9BASI</name>
<sequence length="103" mass="11327">MLQSGKTTLTGCQRLSCWRILFRSPSCGETPRTPLHGETPPTLLGWLSSVGPSARISLALKGRTSEDIHKSSQHSGEEESAKSMSVFVHLCLRHWRRGQPNGS</sequence>
<feature type="compositionally biased region" description="Basic and acidic residues" evidence="1">
    <location>
        <begin position="63"/>
        <end position="81"/>
    </location>
</feature>
<evidence type="ECO:0000256" key="1">
    <source>
        <dbReference type="SAM" id="MobiDB-lite"/>
    </source>
</evidence>
<protein>
    <submittedName>
        <fullName evidence="2">Uncharacterized protein</fullName>
    </submittedName>
</protein>
<proteinExistence type="predicted"/>
<keyword evidence="3" id="KW-1185">Reference proteome</keyword>
<dbReference type="Proteomes" id="UP000054845">
    <property type="component" value="Unassembled WGS sequence"/>
</dbReference>
<evidence type="ECO:0000313" key="2">
    <source>
        <dbReference type="EMBL" id="CEH19211.1"/>
    </source>
</evidence>
<organism evidence="2 3">
    <name type="scientific">Ceraceosorus bombacis</name>
    <dbReference type="NCBI Taxonomy" id="401625"/>
    <lineage>
        <taxon>Eukaryota</taxon>
        <taxon>Fungi</taxon>
        <taxon>Dikarya</taxon>
        <taxon>Basidiomycota</taxon>
        <taxon>Ustilaginomycotina</taxon>
        <taxon>Exobasidiomycetes</taxon>
        <taxon>Ceraceosorales</taxon>
        <taxon>Ceraceosoraceae</taxon>
        <taxon>Ceraceosorus</taxon>
    </lineage>
</organism>
<reference evidence="2 3" key="1">
    <citation type="submission" date="2014-09" db="EMBL/GenBank/DDBJ databases">
        <authorList>
            <person name="Magalhaes I.L.F."/>
            <person name="Oliveira U."/>
            <person name="Santos F.R."/>
            <person name="Vidigal T.H.D.A."/>
            <person name="Brescovit A.D."/>
            <person name="Santos A.J."/>
        </authorList>
    </citation>
    <scope>NUCLEOTIDE SEQUENCE [LARGE SCALE GENOMIC DNA]</scope>
</reference>